<feature type="domain" description="CRAL-TRIO" evidence="1">
    <location>
        <begin position="80"/>
        <end position="258"/>
    </location>
</feature>
<dbReference type="SMART" id="SM00516">
    <property type="entry name" value="SEC14"/>
    <property type="match status" value="1"/>
</dbReference>
<dbReference type="GO" id="GO:0005737">
    <property type="term" value="C:cytoplasm"/>
    <property type="evidence" value="ECO:0007669"/>
    <property type="project" value="TreeGrafter"/>
</dbReference>
<organism evidence="3 4">
    <name type="scientific">Polarella glacialis</name>
    <name type="common">Dinoflagellate</name>
    <dbReference type="NCBI Taxonomy" id="89957"/>
    <lineage>
        <taxon>Eukaryota</taxon>
        <taxon>Sar</taxon>
        <taxon>Alveolata</taxon>
        <taxon>Dinophyceae</taxon>
        <taxon>Suessiales</taxon>
        <taxon>Suessiaceae</taxon>
        <taxon>Polarella</taxon>
    </lineage>
</organism>
<dbReference type="PANTHER" id="PTHR23324">
    <property type="entry name" value="SEC14 RELATED PROTEIN"/>
    <property type="match status" value="1"/>
</dbReference>
<dbReference type="PANTHER" id="PTHR23324:SF83">
    <property type="entry name" value="SEC14-LIKE PROTEIN 2"/>
    <property type="match status" value="1"/>
</dbReference>
<sequence length="376" mass="40734">DPSLQLALDKLRATPGSAEVLEELGSELLAACFLSRYDLDAEVALEALEKTVSWRQENGAVAARQRVLAEPDIPISAFPHAETILQFTPACEGGPAIDRQGLPYSIRCPGLSDPIGMFAALTMDQLFEFQIFLMEWRLHQLERHASATGHLGSVLLVQDFTCPQGLLNLARKANASSIIKKLTAMFEDHYPGVLGQILVVHAPYAVHVLLKGLTPILPERITKRIRVVASAGTPQLMQELVDPACLPRFLGGDVEDKLFISRPISTGGDNELSVPAGSNLERGVKLNKGDMAAFGCNVAEGFDISFSCRFEPDANEADAASVMEVCAPNRLKGSEGGSFTAPCLGRLVLLFDNSYSWLNPKTITYELQSETPEPSS</sequence>
<evidence type="ECO:0000313" key="3">
    <source>
        <dbReference type="EMBL" id="CAE8736967.1"/>
    </source>
</evidence>
<dbReference type="CDD" id="cd00170">
    <property type="entry name" value="SEC14"/>
    <property type="match status" value="1"/>
</dbReference>
<dbReference type="InterPro" id="IPR009038">
    <property type="entry name" value="GOLD_dom"/>
</dbReference>
<dbReference type="EMBL" id="CAJNNW010036712">
    <property type="protein sequence ID" value="CAE8736967.1"/>
    <property type="molecule type" value="Genomic_DNA"/>
</dbReference>
<evidence type="ECO:0000259" key="2">
    <source>
        <dbReference type="PROSITE" id="PS50866"/>
    </source>
</evidence>
<dbReference type="PROSITE" id="PS50191">
    <property type="entry name" value="CRAL_TRIO"/>
    <property type="match status" value="1"/>
</dbReference>
<dbReference type="Pfam" id="PF00650">
    <property type="entry name" value="CRAL_TRIO"/>
    <property type="match status" value="1"/>
</dbReference>
<comment type="caution">
    <text evidence="3">The sequence shown here is derived from an EMBL/GenBank/DDBJ whole genome shotgun (WGS) entry which is preliminary data.</text>
</comment>
<dbReference type="Proteomes" id="UP000626109">
    <property type="component" value="Unassembled WGS sequence"/>
</dbReference>
<gene>
    <name evidence="3" type="ORF">PGLA2088_LOCUS48555</name>
</gene>
<dbReference type="InterPro" id="IPR001251">
    <property type="entry name" value="CRAL-TRIO_dom"/>
</dbReference>
<protein>
    <recommendedName>
        <fullName evidence="5">CRAL-TRIO domain-containing protein</fullName>
    </recommendedName>
</protein>
<dbReference type="AlphaFoldDB" id="A0A813LQF0"/>
<dbReference type="InterPro" id="IPR036865">
    <property type="entry name" value="CRAL-TRIO_dom_sf"/>
</dbReference>
<feature type="domain" description="GOLD" evidence="2">
    <location>
        <begin position="277"/>
        <end position="369"/>
    </location>
</feature>
<dbReference type="SUPFAM" id="SSF52087">
    <property type="entry name" value="CRAL/TRIO domain"/>
    <property type="match status" value="1"/>
</dbReference>
<proteinExistence type="predicted"/>
<dbReference type="Gene3D" id="2.60.120.680">
    <property type="entry name" value="GOLD domain"/>
    <property type="match status" value="1"/>
</dbReference>
<evidence type="ECO:0000313" key="4">
    <source>
        <dbReference type="Proteomes" id="UP000626109"/>
    </source>
</evidence>
<name>A0A813LQF0_POLGL</name>
<dbReference type="PROSITE" id="PS50866">
    <property type="entry name" value="GOLD"/>
    <property type="match status" value="1"/>
</dbReference>
<dbReference type="Gene3D" id="3.40.525.10">
    <property type="entry name" value="CRAL-TRIO lipid binding domain"/>
    <property type="match status" value="1"/>
</dbReference>
<feature type="non-terminal residue" evidence="3">
    <location>
        <position position="376"/>
    </location>
</feature>
<dbReference type="InterPro" id="IPR051064">
    <property type="entry name" value="SEC14/CRAL-TRIO_domain"/>
</dbReference>
<dbReference type="SUPFAM" id="SSF101576">
    <property type="entry name" value="Supernatant protein factor (SPF), C-terminal domain"/>
    <property type="match status" value="1"/>
</dbReference>
<reference evidence="3" key="1">
    <citation type="submission" date="2021-02" db="EMBL/GenBank/DDBJ databases">
        <authorList>
            <person name="Dougan E. K."/>
            <person name="Rhodes N."/>
            <person name="Thang M."/>
            <person name="Chan C."/>
        </authorList>
    </citation>
    <scope>NUCLEOTIDE SEQUENCE</scope>
</reference>
<accession>A0A813LQF0</accession>
<evidence type="ECO:0000259" key="1">
    <source>
        <dbReference type="PROSITE" id="PS50191"/>
    </source>
</evidence>
<dbReference type="InterPro" id="IPR036598">
    <property type="entry name" value="GOLD_dom_sf"/>
</dbReference>
<evidence type="ECO:0008006" key="5">
    <source>
        <dbReference type="Google" id="ProtNLM"/>
    </source>
</evidence>